<dbReference type="EMBL" id="KV454001">
    <property type="protein sequence ID" value="ODQ48369.1"/>
    <property type="molecule type" value="Genomic_DNA"/>
</dbReference>
<protein>
    <recommendedName>
        <fullName evidence="3">Ubiquitin-conjugating enzyme E2-binding protein</fullName>
    </recommendedName>
</protein>
<dbReference type="STRING" id="763406.A0A1E3NQI0"/>
<dbReference type="GO" id="GO:0006513">
    <property type="term" value="P:protein monoubiquitination"/>
    <property type="evidence" value="ECO:0007669"/>
    <property type="project" value="TreeGrafter"/>
</dbReference>
<dbReference type="PANTHER" id="PTHR31531">
    <property type="entry name" value="E3 UBIQUITIN-PROTEIN LIGASE E3D FAMILY MEMBER"/>
    <property type="match status" value="1"/>
</dbReference>
<accession>A0A1E3NQI0</accession>
<dbReference type="GO" id="GO:0030332">
    <property type="term" value="F:cyclin binding"/>
    <property type="evidence" value="ECO:0007669"/>
    <property type="project" value="TreeGrafter"/>
</dbReference>
<dbReference type="GO" id="GO:0061630">
    <property type="term" value="F:ubiquitin protein ligase activity"/>
    <property type="evidence" value="ECO:0007669"/>
    <property type="project" value="TreeGrafter"/>
</dbReference>
<dbReference type="GO" id="GO:0043161">
    <property type="term" value="P:proteasome-mediated ubiquitin-dependent protein catabolic process"/>
    <property type="evidence" value="ECO:0007669"/>
    <property type="project" value="TreeGrafter"/>
</dbReference>
<reference evidence="1 2" key="1">
    <citation type="journal article" date="2016" name="Proc. Natl. Acad. Sci. U.S.A.">
        <title>Comparative genomics of biotechnologically important yeasts.</title>
        <authorList>
            <person name="Riley R."/>
            <person name="Haridas S."/>
            <person name="Wolfe K.H."/>
            <person name="Lopes M.R."/>
            <person name="Hittinger C.T."/>
            <person name="Goeker M."/>
            <person name="Salamov A.A."/>
            <person name="Wisecaver J.H."/>
            <person name="Long T.M."/>
            <person name="Calvey C.H."/>
            <person name="Aerts A.L."/>
            <person name="Barry K.W."/>
            <person name="Choi C."/>
            <person name="Clum A."/>
            <person name="Coughlan A.Y."/>
            <person name="Deshpande S."/>
            <person name="Douglass A.P."/>
            <person name="Hanson S.J."/>
            <person name="Klenk H.-P."/>
            <person name="LaButti K.M."/>
            <person name="Lapidus A."/>
            <person name="Lindquist E.A."/>
            <person name="Lipzen A.M."/>
            <person name="Meier-Kolthoff J.P."/>
            <person name="Ohm R.A."/>
            <person name="Otillar R.P."/>
            <person name="Pangilinan J.L."/>
            <person name="Peng Y."/>
            <person name="Rokas A."/>
            <person name="Rosa C.A."/>
            <person name="Scheuner C."/>
            <person name="Sibirny A.A."/>
            <person name="Slot J.C."/>
            <person name="Stielow J.B."/>
            <person name="Sun H."/>
            <person name="Kurtzman C.P."/>
            <person name="Blackwell M."/>
            <person name="Grigoriev I.V."/>
            <person name="Jeffries T.W."/>
        </authorList>
    </citation>
    <scope>NUCLEOTIDE SEQUENCE [LARGE SCALE GENOMIC DNA]</scope>
    <source>
        <strain evidence="1 2">NRRL Y-2026</strain>
    </source>
</reference>
<dbReference type="GeneID" id="30176836"/>
<dbReference type="GO" id="GO:0000209">
    <property type="term" value="P:protein polyubiquitination"/>
    <property type="evidence" value="ECO:0007669"/>
    <property type="project" value="TreeGrafter"/>
</dbReference>
<dbReference type="Pfam" id="PF09814">
    <property type="entry name" value="HECT_2"/>
    <property type="match status" value="1"/>
</dbReference>
<dbReference type="InterPro" id="IPR019193">
    <property type="entry name" value="UBQ-conj_enz_E2-bd_prot"/>
</dbReference>
<sequence>MARYFSEYLPRLKTTSVQVELPRDQVDSVEVRDDSVVINSSIDIKLPSAIQSSQASHAVNAVSPGLTSIRIRDRQAAFLANDSIESFLQDQYQWNISNIQKYHMHDVLRCVSCDSPIIDLKEVKKLLPMPSELWYEMLDFWHCHKPTVENNNIGLLKKFNQLKPNPKTLIIGSYYFIANPEDWANIEACGQENESLECGCCHEILGELDSNIGNYKILKWQLKVENELFKPFAYISLKLVEEMNYSAVRVFQIIDEKSKRSIQVWCFGLGIDINVDTLGVMKNCLKILYKENMQEDSTSRLKGGNNNSEILVEYEKSFDDFCIWLQKVNQALPENLQKYNDWNVTYIPI</sequence>
<dbReference type="RefSeq" id="XP_019019482.1">
    <property type="nucleotide sequence ID" value="XM_019160149.1"/>
</dbReference>
<organism evidence="1 2">
    <name type="scientific">Pichia membranifaciens NRRL Y-2026</name>
    <dbReference type="NCBI Taxonomy" id="763406"/>
    <lineage>
        <taxon>Eukaryota</taxon>
        <taxon>Fungi</taxon>
        <taxon>Dikarya</taxon>
        <taxon>Ascomycota</taxon>
        <taxon>Saccharomycotina</taxon>
        <taxon>Pichiomycetes</taxon>
        <taxon>Pichiales</taxon>
        <taxon>Pichiaceae</taxon>
        <taxon>Pichia</taxon>
    </lineage>
</organism>
<keyword evidence="2" id="KW-1185">Reference proteome</keyword>
<evidence type="ECO:0000313" key="1">
    <source>
        <dbReference type="EMBL" id="ODQ48369.1"/>
    </source>
</evidence>
<dbReference type="GO" id="GO:0005634">
    <property type="term" value="C:nucleus"/>
    <property type="evidence" value="ECO:0007669"/>
    <property type="project" value="TreeGrafter"/>
</dbReference>
<dbReference type="Proteomes" id="UP000094455">
    <property type="component" value="Unassembled WGS sequence"/>
</dbReference>
<name>A0A1E3NQI0_9ASCO</name>
<evidence type="ECO:0000313" key="2">
    <source>
        <dbReference type="Proteomes" id="UP000094455"/>
    </source>
</evidence>
<dbReference type="GO" id="GO:0031624">
    <property type="term" value="F:ubiquitin conjugating enzyme binding"/>
    <property type="evidence" value="ECO:0007669"/>
    <property type="project" value="TreeGrafter"/>
</dbReference>
<dbReference type="PANTHER" id="PTHR31531:SF2">
    <property type="entry name" value="E3 UBIQUITIN-PROTEIN LIGASE E3D"/>
    <property type="match status" value="1"/>
</dbReference>
<dbReference type="GO" id="GO:0000151">
    <property type="term" value="C:ubiquitin ligase complex"/>
    <property type="evidence" value="ECO:0007669"/>
    <property type="project" value="TreeGrafter"/>
</dbReference>
<dbReference type="GO" id="GO:0005829">
    <property type="term" value="C:cytosol"/>
    <property type="evidence" value="ECO:0007669"/>
    <property type="project" value="TreeGrafter"/>
</dbReference>
<dbReference type="AlphaFoldDB" id="A0A1E3NQI0"/>
<gene>
    <name evidence="1" type="ORF">PICMEDRAFT_13953</name>
</gene>
<proteinExistence type="predicted"/>
<evidence type="ECO:0008006" key="3">
    <source>
        <dbReference type="Google" id="ProtNLM"/>
    </source>
</evidence>
<dbReference type="GO" id="GO:0051865">
    <property type="term" value="P:protein autoubiquitination"/>
    <property type="evidence" value="ECO:0007669"/>
    <property type="project" value="TreeGrafter"/>
</dbReference>
<dbReference type="OrthoDB" id="386949at2759"/>